<evidence type="ECO:0000256" key="4">
    <source>
        <dbReference type="ARBA" id="ARBA00022448"/>
    </source>
</evidence>
<keyword evidence="14 22" id="KW-1133">Transmembrane helix</keyword>
<keyword evidence="13 19" id="KW-0249">Electron transport</keyword>
<feature type="domain" description="Cytochrome c" evidence="23">
    <location>
        <begin position="217"/>
        <end position="298"/>
    </location>
</feature>
<keyword evidence="17 19" id="KW-0406">Ion transport</keyword>
<evidence type="ECO:0000259" key="23">
    <source>
        <dbReference type="PROSITE" id="PS51007"/>
    </source>
</evidence>
<evidence type="ECO:0000313" key="24">
    <source>
        <dbReference type="EMBL" id="BAU50112.1"/>
    </source>
</evidence>
<evidence type="ECO:0000256" key="22">
    <source>
        <dbReference type="SAM" id="Phobius"/>
    </source>
</evidence>
<dbReference type="InterPro" id="IPR004678">
    <property type="entry name" value="Cyt_c_oxidase_cbb3_su3"/>
</dbReference>
<dbReference type="Pfam" id="PF14715">
    <property type="entry name" value="FixP_N"/>
    <property type="match status" value="1"/>
</dbReference>
<evidence type="ECO:0000256" key="8">
    <source>
        <dbReference type="ARBA" id="ARBA00022660"/>
    </source>
</evidence>
<evidence type="ECO:0000256" key="13">
    <source>
        <dbReference type="ARBA" id="ARBA00022982"/>
    </source>
</evidence>
<feature type="binding site" description="covalent" evidence="21">
    <location>
        <position position="233"/>
    </location>
    <ligand>
        <name>heme c</name>
        <dbReference type="ChEBI" id="CHEBI:61717"/>
        <label>2</label>
    </ligand>
</feature>
<evidence type="ECO:0000256" key="12">
    <source>
        <dbReference type="ARBA" id="ARBA00022781"/>
    </source>
</evidence>
<keyword evidence="6 19" id="KW-0997">Cell inner membrane</keyword>
<feature type="binding site" description="covalent" evidence="21">
    <location>
        <position position="230"/>
    </location>
    <ligand>
        <name>heme c</name>
        <dbReference type="ChEBI" id="CHEBI:61717"/>
        <label>2</label>
    </ligand>
</feature>
<comment type="pathway">
    <text evidence="2 19">Energy metabolism; oxidative phosphorylation.</text>
</comment>
<dbReference type="Pfam" id="PF13442">
    <property type="entry name" value="Cytochrome_CBB3"/>
    <property type="match status" value="2"/>
</dbReference>
<dbReference type="InterPro" id="IPR009056">
    <property type="entry name" value="Cyt_c-like_dom"/>
</dbReference>
<dbReference type="PROSITE" id="PS51007">
    <property type="entry name" value="CYTC"/>
    <property type="match status" value="2"/>
</dbReference>
<evidence type="ECO:0000256" key="17">
    <source>
        <dbReference type="ARBA" id="ARBA00023065"/>
    </source>
</evidence>
<dbReference type="NCBIfam" id="TIGR00782">
    <property type="entry name" value="ccoP"/>
    <property type="match status" value="1"/>
</dbReference>
<feature type="binding site" description="axial binding residue" evidence="20">
    <location>
        <position position="148"/>
    </location>
    <ligand>
        <name>heme c</name>
        <dbReference type="ChEBI" id="CHEBI:61717"/>
        <label>1</label>
    </ligand>
    <ligandPart>
        <name>Fe</name>
        <dbReference type="ChEBI" id="CHEBI:18248"/>
    </ligandPart>
</feature>
<dbReference type="KEGG" id="sva:SVA_3576"/>
<evidence type="ECO:0000256" key="16">
    <source>
        <dbReference type="ARBA" id="ARBA00023004"/>
    </source>
</evidence>
<dbReference type="InterPro" id="IPR038414">
    <property type="entry name" value="CcoP_N_sf"/>
</dbReference>
<evidence type="ECO:0000256" key="2">
    <source>
        <dbReference type="ARBA" id="ARBA00004673"/>
    </source>
</evidence>
<keyword evidence="11" id="KW-0677">Repeat</keyword>
<dbReference type="PANTHER" id="PTHR33751:SF1">
    <property type="entry name" value="CBB3-TYPE CYTOCHROME C OXIDASE SUBUNIT FIXP"/>
    <property type="match status" value="1"/>
</dbReference>
<dbReference type="GO" id="GO:0016491">
    <property type="term" value="F:oxidoreductase activity"/>
    <property type="evidence" value="ECO:0007669"/>
    <property type="project" value="UniProtKB-KW"/>
</dbReference>
<keyword evidence="9 22" id="KW-0812">Transmembrane</keyword>
<dbReference type="Gene3D" id="6.10.280.130">
    <property type="match status" value="1"/>
</dbReference>
<dbReference type="GO" id="GO:0006119">
    <property type="term" value="P:oxidative phosphorylation"/>
    <property type="evidence" value="ECO:0007669"/>
    <property type="project" value="UniProtKB-UniPathway"/>
</dbReference>
<keyword evidence="10 19" id="KW-0479">Metal-binding</keyword>
<gene>
    <name evidence="24" type="ORF">SVA_3576</name>
</gene>
<feature type="binding site" description="axial binding residue" evidence="20">
    <location>
        <position position="234"/>
    </location>
    <ligand>
        <name>heme c</name>
        <dbReference type="ChEBI" id="CHEBI:61717"/>
        <label>2</label>
    </ligand>
    <ligandPart>
        <name>Fe</name>
        <dbReference type="ChEBI" id="CHEBI:18248"/>
    </ligandPart>
</feature>
<evidence type="ECO:0000256" key="3">
    <source>
        <dbReference type="ARBA" id="ARBA00006113"/>
    </source>
</evidence>
<proteinExistence type="inferred from homology"/>
<dbReference type="Proteomes" id="UP000218899">
    <property type="component" value="Chromosome"/>
</dbReference>
<sequence length="312" mass="34160">MADFTSGFWNWFIIVPTLAGIIGLFLLNRWMTEPPRKGEEQPKTMGHVWDGDLEEYNNPLPRWWLNMFYITLVFGLGYLVLYPGLGTFAGVLGWSSKGQYEGEVKVADERYNPLYEQYLKEDITVLARNRDALKTGERLFVNYCTVCHGSDARGAAGFPNLRDHDWLWGGEPAAIKTSIMQGRSGMMPPWGPALGPEGVKNVADYVLSLSGREVDATAAAAGKEKFQQLCVACHGPDGKGNPMLGAPNLTDDVWLYGGSKPAVMHSIEKGRMGRMPAHAEFLGEAKAHLLAAYVYSLSAARLAAADSPSGSP</sequence>
<evidence type="ECO:0000256" key="5">
    <source>
        <dbReference type="ARBA" id="ARBA00022475"/>
    </source>
</evidence>
<keyword evidence="15 19" id="KW-0560">Oxidoreductase</keyword>
<keyword evidence="25" id="KW-1185">Reference proteome</keyword>
<keyword evidence="8 19" id="KW-0679">Respiratory chain</keyword>
<evidence type="ECO:0000256" key="15">
    <source>
        <dbReference type="ARBA" id="ARBA00023002"/>
    </source>
</evidence>
<evidence type="ECO:0000256" key="20">
    <source>
        <dbReference type="PIRSR" id="PIRSR000006-1"/>
    </source>
</evidence>
<dbReference type="SUPFAM" id="SSF46626">
    <property type="entry name" value="Cytochrome c"/>
    <property type="match status" value="2"/>
</dbReference>
<dbReference type="PIRSF" id="PIRSF000006">
    <property type="entry name" value="Cbb3-Cox_fixP"/>
    <property type="match status" value="1"/>
</dbReference>
<dbReference type="AlphaFoldDB" id="A0A1C7AFJ6"/>
<reference evidence="24 25" key="1">
    <citation type="submission" date="2015-08" db="EMBL/GenBank/DDBJ databases">
        <title>Complete genome sequence of Sulfurifustis variabilis.</title>
        <authorList>
            <person name="Miura A."/>
            <person name="Kojima H."/>
            <person name="Fukui M."/>
        </authorList>
    </citation>
    <scope>NUCLEOTIDE SEQUENCE [LARGE SCALE GENOMIC DNA]</scope>
    <source>
        <strain evidence="25">skN76</strain>
    </source>
</reference>
<feature type="domain" description="Cytochrome c" evidence="23">
    <location>
        <begin position="131"/>
        <end position="210"/>
    </location>
</feature>
<feature type="binding site" description="covalent" evidence="21">
    <location>
        <position position="147"/>
    </location>
    <ligand>
        <name>heme c</name>
        <dbReference type="ChEBI" id="CHEBI:61717"/>
        <label>1</label>
    </ligand>
</feature>
<evidence type="ECO:0000256" key="19">
    <source>
        <dbReference type="PIRNR" id="PIRNR000006"/>
    </source>
</evidence>
<name>A0A1C7AFJ6_9GAMM</name>
<keyword evidence="5 19" id="KW-1003">Cell membrane</keyword>
<dbReference type="GO" id="GO:0005886">
    <property type="term" value="C:plasma membrane"/>
    <property type="evidence" value="ECO:0007669"/>
    <property type="project" value="UniProtKB-SubCell"/>
</dbReference>
<dbReference type="PANTHER" id="PTHR33751">
    <property type="entry name" value="CBB3-TYPE CYTOCHROME C OXIDASE SUBUNIT FIXP"/>
    <property type="match status" value="1"/>
</dbReference>
<dbReference type="EMBL" id="AP014936">
    <property type="protein sequence ID" value="BAU50112.1"/>
    <property type="molecule type" value="Genomic_DNA"/>
</dbReference>
<feature type="binding site" description="covalent" evidence="21">
    <location>
        <position position="144"/>
    </location>
    <ligand>
        <name>heme c</name>
        <dbReference type="ChEBI" id="CHEBI:61717"/>
        <label>1</label>
    </ligand>
</feature>
<keyword evidence="16 19" id="KW-0408">Iron</keyword>
<dbReference type="GO" id="GO:0046872">
    <property type="term" value="F:metal ion binding"/>
    <property type="evidence" value="ECO:0007669"/>
    <property type="project" value="UniProtKB-KW"/>
</dbReference>
<evidence type="ECO:0000256" key="10">
    <source>
        <dbReference type="ARBA" id="ARBA00022723"/>
    </source>
</evidence>
<comment type="subunit">
    <text evidence="19">Component of the cbb3-type cytochrome c oxidase.</text>
</comment>
<evidence type="ECO:0000256" key="7">
    <source>
        <dbReference type="ARBA" id="ARBA00022617"/>
    </source>
</evidence>
<dbReference type="OrthoDB" id="9811281at2"/>
<dbReference type="GO" id="GO:1902600">
    <property type="term" value="P:proton transmembrane transport"/>
    <property type="evidence" value="ECO:0007669"/>
    <property type="project" value="UniProtKB-KW"/>
</dbReference>
<feature type="transmembrane region" description="Helical" evidence="22">
    <location>
        <begin position="6"/>
        <end position="27"/>
    </location>
</feature>
<comment type="function">
    <text evidence="19">C-type cytochrome. Part of the cbb3-type cytochrome c oxidase complex.</text>
</comment>
<accession>A0A1C7AFJ6</accession>
<evidence type="ECO:0000313" key="25">
    <source>
        <dbReference type="Proteomes" id="UP000218899"/>
    </source>
</evidence>
<evidence type="ECO:0000256" key="21">
    <source>
        <dbReference type="PIRSR" id="PIRSR000006-2"/>
    </source>
</evidence>
<dbReference type="InterPro" id="IPR032858">
    <property type="entry name" value="CcoP_N"/>
</dbReference>
<dbReference type="GO" id="GO:0020037">
    <property type="term" value="F:heme binding"/>
    <property type="evidence" value="ECO:0007669"/>
    <property type="project" value="InterPro"/>
</dbReference>
<comment type="similarity">
    <text evidence="3 19">Belongs to the CcoP / FixP family.</text>
</comment>
<keyword evidence="4 19" id="KW-0813">Transport</keyword>
<organism evidence="24 25">
    <name type="scientific">Sulfurifustis variabilis</name>
    <dbReference type="NCBI Taxonomy" id="1675686"/>
    <lineage>
        <taxon>Bacteria</taxon>
        <taxon>Pseudomonadati</taxon>
        <taxon>Pseudomonadota</taxon>
        <taxon>Gammaproteobacteria</taxon>
        <taxon>Acidiferrobacterales</taxon>
        <taxon>Acidiferrobacteraceae</taxon>
        <taxon>Sulfurifustis</taxon>
    </lineage>
</organism>
<evidence type="ECO:0000256" key="11">
    <source>
        <dbReference type="ARBA" id="ARBA00022737"/>
    </source>
</evidence>
<feature type="binding site" description="axial binding residue" evidence="20">
    <location>
        <position position="275"/>
    </location>
    <ligand>
        <name>heme c</name>
        <dbReference type="ChEBI" id="CHEBI:61717"/>
        <label>1</label>
    </ligand>
    <ligandPart>
        <name>Fe</name>
        <dbReference type="ChEBI" id="CHEBI:18248"/>
    </ligandPart>
</feature>
<evidence type="ECO:0000256" key="1">
    <source>
        <dbReference type="ARBA" id="ARBA00004533"/>
    </source>
</evidence>
<protein>
    <recommendedName>
        <fullName evidence="19">Cbb3-type cytochrome c oxidase subunit</fullName>
    </recommendedName>
</protein>
<dbReference type="UniPathway" id="UPA00705"/>
<dbReference type="RefSeq" id="WP_096462438.1">
    <property type="nucleotide sequence ID" value="NZ_AP014936.1"/>
</dbReference>
<keyword evidence="12 19" id="KW-0375">Hydrogen ion transport</keyword>
<comment type="cofactor">
    <cofactor evidence="19 21">
        <name>heme c</name>
        <dbReference type="ChEBI" id="CHEBI:61717"/>
    </cofactor>
    <text evidence="19 21">Binds 2 heme C groups per subunit.</text>
</comment>
<keyword evidence="18 19" id="KW-0472">Membrane</keyword>
<keyword evidence="7 19" id="KW-0349">Heme</keyword>
<dbReference type="GO" id="GO:0009055">
    <property type="term" value="F:electron transfer activity"/>
    <property type="evidence" value="ECO:0007669"/>
    <property type="project" value="InterPro"/>
</dbReference>
<dbReference type="InterPro" id="IPR050597">
    <property type="entry name" value="Cytochrome_c_Oxidase_Subunit"/>
</dbReference>
<dbReference type="Gene3D" id="1.10.760.10">
    <property type="entry name" value="Cytochrome c-like domain"/>
    <property type="match status" value="2"/>
</dbReference>
<comment type="subcellular location">
    <subcellularLocation>
        <location evidence="1 19">Cell inner membrane</location>
    </subcellularLocation>
</comment>
<dbReference type="InterPro" id="IPR036909">
    <property type="entry name" value="Cyt_c-like_dom_sf"/>
</dbReference>
<evidence type="ECO:0000256" key="14">
    <source>
        <dbReference type="ARBA" id="ARBA00022989"/>
    </source>
</evidence>
<feature type="binding site" description="axial binding residue" evidence="20">
    <location>
        <position position="187"/>
    </location>
    <ligand>
        <name>heme c</name>
        <dbReference type="ChEBI" id="CHEBI:61717"/>
        <label>2</label>
    </ligand>
    <ligandPart>
        <name>Fe</name>
        <dbReference type="ChEBI" id="CHEBI:18248"/>
    </ligandPart>
</feature>
<evidence type="ECO:0000256" key="6">
    <source>
        <dbReference type="ARBA" id="ARBA00022519"/>
    </source>
</evidence>
<evidence type="ECO:0000256" key="18">
    <source>
        <dbReference type="ARBA" id="ARBA00023136"/>
    </source>
</evidence>
<evidence type="ECO:0000256" key="9">
    <source>
        <dbReference type="ARBA" id="ARBA00022692"/>
    </source>
</evidence>